<evidence type="ECO:0000313" key="5">
    <source>
        <dbReference type="Ensembl" id="ENSVURP00010017823.1"/>
    </source>
</evidence>
<dbReference type="PROSITE" id="PS50835">
    <property type="entry name" value="IG_LIKE"/>
    <property type="match status" value="1"/>
</dbReference>
<dbReference type="SMART" id="SM00409">
    <property type="entry name" value="IG"/>
    <property type="match status" value="1"/>
</dbReference>
<evidence type="ECO:0000313" key="6">
    <source>
        <dbReference type="Proteomes" id="UP000314987"/>
    </source>
</evidence>
<evidence type="ECO:0000256" key="3">
    <source>
        <dbReference type="ARBA" id="ARBA00043265"/>
    </source>
</evidence>
<name>A0A4X2L1H6_VOMUR</name>
<dbReference type="SUPFAM" id="SSF48726">
    <property type="entry name" value="Immunoglobulin"/>
    <property type="match status" value="1"/>
</dbReference>
<protein>
    <recommendedName>
        <fullName evidence="4">Ig-like domain-containing protein</fullName>
    </recommendedName>
</protein>
<dbReference type="GO" id="GO:0005576">
    <property type="term" value="C:extracellular region"/>
    <property type="evidence" value="ECO:0007669"/>
    <property type="project" value="UniProtKB-ARBA"/>
</dbReference>
<accession>A0A4X2L1H6</accession>
<keyword evidence="2" id="KW-1064">Adaptive immunity</keyword>
<reference evidence="5" key="3">
    <citation type="submission" date="2025-09" db="UniProtKB">
        <authorList>
            <consortium name="Ensembl"/>
        </authorList>
    </citation>
    <scope>IDENTIFICATION</scope>
</reference>
<dbReference type="InterPro" id="IPR007110">
    <property type="entry name" value="Ig-like_dom"/>
</dbReference>
<dbReference type="Pfam" id="PF07686">
    <property type="entry name" value="V-set"/>
    <property type="match status" value="1"/>
</dbReference>
<dbReference type="InterPro" id="IPR050199">
    <property type="entry name" value="IgHV"/>
</dbReference>
<keyword evidence="3" id="KW-1280">Immunoglobulin</keyword>
<dbReference type="SMART" id="SM00406">
    <property type="entry name" value="IGv"/>
    <property type="match status" value="1"/>
</dbReference>
<evidence type="ECO:0000256" key="2">
    <source>
        <dbReference type="ARBA" id="ARBA00023130"/>
    </source>
</evidence>
<sequence>MLKSLSSVCVCVCSPDSNIYVFAGVESEVQLVETGGDVRQPGESLCLSCKASGFTFSTYYMSWTRHAPRKGLEWIASIRNPVNGLTAEYADSVKGRFTISRDDASNMVFLQMNNMKAEDTAMYYCARDTYQYSPWSMRRIVKGSLSLYGLFIYL</sequence>
<dbReference type="InterPro" id="IPR036179">
    <property type="entry name" value="Ig-like_dom_sf"/>
</dbReference>
<evidence type="ECO:0000259" key="4">
    <source>
        <dbReference type="PROSITE" id="PS50835"/>
    </source>
</evidence>
<organism evidence="5 6">
    <name type="scientific">Vombatus ursinus</name>
    <name type="common">Common wombat</name>
    <dbReference type="NCBI Taxonomy" id="29139"/>
    <lineage>
        <taxon>Eukaryota</taxon>
        <taxon>Metazoa</taxon>
        <taxon>Chordata</taxon>
        <taxon>Craniata</taxon>
        <taxon>Vertebrata</taxon>
        <taxon>Euteleostomi</taxon>
        <taxon>Mammalia</taxon>
        <taxon>Metatheria</taxon>
        <taxon>Diprotodontia</taxon>
        <taxon>Vombatidae</taxon>
        <taxon>Vombatus</taxon>
    </lineage>
</organism>
<proteinExistence type="predicted"/>
<keyword evidence="6" id="KW-1185">Reference proteome</keyword>
<dbReference type="STRING" id="29139.ENSVURP00010017823"/>
<dbReference type="Gene3D" id="2.60.40.10">
    <property type="entry name" value="Immunoglobulins"/>
    <property type="match status" value="1"/>
</dbReference>
<reference evidence="6" key="1">
    <citation type="submission" date="2018-12" db="EMBL/GenBank/DDBJ databases">
        <authorList>
            <person name="Yazar S."/>
        </authorList>
    </citation>
    <scope>NUCLEOTIDE SEQUENCE [LARGE SCALE GENOMIC DNA]</scope>
</reference>
<dbReference type="OMA" id="WSMRRIV"/>
<dbReference type="InterPro" id="IPR003599">
    <property type="entry name" value="Ig_sub"/>
</dbReference>
<dbReference type="GO" id="GO:0002250">
    <property type="term" value="P:adaptive immune response"/>
    <property type="evidence" value="ECO:0007669"/>
    <property type="project" value="UniProtKB-KW"/>
</dbReference>
<dbReference type="GO" id="GO:0019814">
    <property type="term" value="C:immunoglobulin complex"/>
    <property type="evidence" value="ECO:0007669"/>
    <property type="project" value="UniProtKB-KW"/>
</dbReference>
<dbReference type="AlphaFoldDB" id="A0A4X2L1H6"/>
<reference evidence="5" key="2">
    <citation type="submission" date="2025-08" db="UniProtKB">
        <authorList>
            <consortium name="Ensembl"/>
        </authorList>
    </citation>
    <scope>IDENTIFICATION</scope>
</reference>
<dbReference type="Proteomes" id="UP000314987">
    <property type="component" value="Unassembled WGS sequence"/>
</dbReference>
<dbReference type="Ensembl" id="ENSVURT00010020244.1">
    <property type="protein sequence ID" value="ENSVURP00010017823.1"/>
    <property type="gene ID" value="ENSVURG00010013601.1"/>
</dbReference>
<keyword evidence="1" id="KW-0391">Immunity</keyword>
<dbReference type="GeneTree" id="ENSGT01050000244936"/>
<dbReference type="InterPro" id="IPR013106">
    <property type="entry name" value="Ig_V-set"/>
</dbReference>
<evidence type="ECO:0000256" key="1">
    <source>
        <dbReference type="ARBA" id="ARBA00022859"/>
    </source>
</evidence>
<feature type="domain" description="Ig-like" evidence="4">
    <location>
        <begin position="15"/>
        <end position="125"/>
    </location>
</feature>
<dbReference type="InterPro" id="IPR013783">
    <property type="entry name" value="Ig-like_fold"/>
</dbReference>
<dbReference type="PANTHER" id="PTHR23266">
    <property type="entry name" value="IMMUNOGLOBULIN HEAVY CHAIN"/>
    <property type="match status" value="1"/>
</dbReference>
<dbReference type="FunFam" id="2.60.40.10:FF:001259">
    <property type="entry name" value="Immunoglobulin heavy variable 13-2"/>
    <property type="match status" value="1"/>
</dbReference>